<dbReference type="OrthoDB" id="3172126at2"/>
<evidence type="ECO:0000313" key="1">
    <source>
        <dbReference type="EMBL" id="NEG79075.1"/>
    </source>
</evidence>
<protein>
    <recommendedName>
        <fullName evidence="3">CTP synthase</fullName>
    </recommendedName>
</protein>
<accession>A0A7K3TIZ1</accession>
<dbReference type="Proteomes" id="UP000469763">
    <property type="component" value="Unassembled WGS sequence"/>
</dbReference>
<dbReference type="RefSeq" id="WP_152350885.1">
    <property type="nucleotide sequence ID" value="NZ_WBSN01000016.1"/>
</dbReference>
<proteinExistence type="predicted"/>
<dbReference type="EMBL" id="WHZY01000016">
    <property type="protein sequence ID" value="NEG79075.1"/>
    <property type="molecule type" value="Genomic_DNA"/>
</dbReference>
<keyword evidence="2" id="KW-1185">Reference proteome</keyword>
<gene>
    <name evidence="1" type="ORF">GFD22_08870</name>
</gene>
<evidence type="ECO:0000313" key="2">
    <source>
        <dbReference type="Proteomes" id="UP000469763"/>
    </source>
</evidence>
<reference evidence="1 2" key="1">
    <citation type="submission" date="2019-10" db="EMBL/GenBank/DDBJ databases">
        <title>Bifidobacterium from non-human primates.</title>
        <authorList>
            <person name="Modesto M."/>
        </authorList>
    </citation>
    <scope>NUCLEOTIDE SEQUENCE [LARGE SCALE GENOMIC DNA]</scope>
    <source>
        <strain evidence="1 2">TREC</strain>
    </source>
</reference>
<organism evidence="1 2">
    <name type="scientific">Bifidobacterium avesanii</name>
    <dbReference type="NCBI Taxonomy" id="1798157"/>
    <lineage>
        <taxon>Bacteria</taxon>
        <taxon>Bacillati</taxon>
        <taxon>Actinomycetota</taxon>
        <taxon>Actinomycetes</taxon>
        <taxon>Bifidobacteriales</taxon>
        <taxon>Bifidobacteriaceae</taxon>
        <taxon>Bifidobacterium</taxon>
    </lineage>
</organism>
<sequence>MKRNDKLERLIGDAERSGMCLMAGNDAERAIIRPRVQSGELLRVRCDLYARPQYWNALPYAERILHMLRALAAKHPRWIFCAISAAAVWGLNRTYTMHGQIHLAVTASTHSRDRRYLKFHYIPNPQTVVINGLRVTGLMQTAFDCARTLPFPEALAVCDAALREHHFTKGQLESFVQQQRGCAGAQRARFVVAHADGRSENGGESIVRAWIIIWGFAVPDLQQWFRSPMGGRAYRVDFLWRLDDGRIIVLELDGREKYENPAMNGSDSVGAVLAEKEREDDLQLLGNVTILRTSYRDVLMNPGKVQAKLALAGVPRHDPPRIPGSPYADPA</sequence>
<name>A0A7K3TIZ1_9BIFI</name>
<dbReference type="AlphaFoldDB" id="A0A7K3TIZ1"/>
<evidence type="ECO:0008006" key="3">
    <source>
        <dbReference type="Google" id="ProtNLM"/>
    </source>
</evidence>
<comment type="caution">
    <text evidence="1">The sequence shown here is derived from an EMBL/GenBank/DDBJ whole genome shotgun (WGS) entry which is preliminary data.</text>
</comment>